<dbReference type="InterPro" id="IPR001650">
    <property type="entry name" value="Helicase_C-like"/>
</dbReference>
<dbReference type="PROSITE" id="PS51194">
    <property type="entry name" value="HELICASE_CTER"/>
    <property type="match status" value="1"/>
</dbReference>
<protein>
    <submittedName>
        <fullName evidence="2">Type III restriction protein res subunit</fullName>
    </submittedName>
</protein>
<reference evidence="2" key="1">
    <citation type="submission" date="2018-01" db="EMBL/GenBank/DDBJ databases">
        <authorList>
            <person name="Regsiter A."/>
            <person name="William W."/>
        </authorList>
    </citation>
    <scope>NUCLEOTIDE SEQUENCE</scope>
    <source>
        <strain evidence="2">TRIP AH-1</strain>
    </source>
</reference>
<dbReference type="GO" id="GO:0005829">
    <property type="term" value="C:cytosol"/>
    <property type="evidence" value="ECO:0007669"/>
    <property type="project" value="TreeGrafter"/>
</dbReference>
<evidence type="ECO:0000259" key="1">
    <source>
        <dbReference type="PROSITE" id="PS51194"/>
    </source>
</evidence>
<dbReference type="PANTHER" id="PTHR47396:SF1">
    <property type="entry name" value="ATP-DEPENDENT HELICASE IRC3-RELATED"/>
    <property type="match status" value="1"/>
</dbReference>
<proteinExistence type="predicted"/>
<feature type="domain" description="Helicase C-terminal" evidence="1">
    <location>
        <begin position="1"/>
        <end position="174"/>
    </location>
</feature>
<dbReference type="InterPro" id="IPR050742">
    <property type="entry name" value="Helicase_Restrict-Modif_Enz"/>
</dbReference>
<dbReference type="Gene3D" id="3.40.50.300">
    <property type="entry name" value="P-loop containing nucleotide triphosphate hydrolases"/>
    <property type="match status" value="1"/>
</dbReference>
<dbReference type="GO" id="GO:0006304">
    <property type="term" value="P:DNA modification"/>
    <property type="evidence" value="ECO:0007669"/>
    <property type="project" value="InterPro"/>
</dbReference>
<accession>A0A445MWY1</accession>
<dbReference type="CDD" id="cd18799">
    <property type="entry name" value="SF2_C_EcoAI-like"/>
    <property type="match status" value="1"/>
</dbReference>
<organism evidence="2">
    <name type="scientific">uncultured Desulfobacterium sp</name>
    <dbReference type="NCBI Taxonomy" id="201089"/>
    <lineage>
        <taxon>Bacteria</taxon>
        <taxon>Pseudomonadati</taxon>
        <taxon>Thermodesulfobacteriota</taxon>
        <taxon>Desulfobacteria</taxon>
        <taxon>Desulfobacterales</taxon>
        <taxon>Desulfobacteriaceae</taxon>
        <taxon>Desulfobacterium</taxon>
        <taxon>environmental samples</taxon>
    </lineage>
</organism>
<dbReference type="GO" id="GO:0003677">
    <property type="term" value="F:DNA binding"/>
    <property type="evidence" value="ECO:0007669"/>
    <property type="project" value="InterPro"/>
</dbReference>
<dbReference type="SUPFAM" id="SSF52540">
    <property type="entry name" value="P-loop containing nucleoside triphosphate hydrolases"/>
    <property type="match status" value="1"/>
</dbReference>
<evidence type="ECO:0000313" key="2">
    <source>
        <dbReference type="EMBL" id="SPD73997.1"/>
    </source>
</evidence>
<dbReference type="SMART" id="SM00490">
    <property type="entry name" value="HELICc"/>
    <property type="match status" value="1"/>
</dbReference>
<dbReference type="EMBL" id="OJIN01000117">
    <property type="protein sequence ID" value="SPD73997.1"/>
    <property type="molecule type" value="Genomic_DNA"/>
</dbReference>
<dbReference type="Pfam" id="PF00271">
    <property type="entry name" value="Helicase_C"/>
    <property type="match status" value="1"/>
</dbReference>
<dbReference type="AlphaFoldDB" id="A0A445MWY1"/>
<name>A0A445MWY1_9BACT</name>
<dbReference type="InterPro" id="IPR027417">
    <property type="entry name" value="P-loop_NTPase"/>
</dbReference>
<gene>
    <name evidence="2" type="ORF">PITCH_A2030141</name>
</gene>
<dbReference type="PANTHER" id="PTHR47396">
    <property type="entry name" value="TYPE I RESTRICTION ENZYME ECOKI R PROTEIN"/>
    <property type="match status" value="1"/>
</dbReference>
<dbReference type="GO" id="GO:0003824">
    <property type="term" value="F:catalytic activity"/>
    <property type="evidence" value="ECO:0007669"/>
    <property type="project" value="InterPro"/>
</dbReference>
<sequence length="437" mass="50628">MARYAYQHQEDTGRFPKILIFAANDLDHTSHCDQLVQICKEEFGQGDDFVKKITGSPSVDRPLQRIREFRNRPNPKIVVTVDMLTTGVDIPALELLVFLRPVKSRILWVQMLGRGTRRCPDIHKEKFVIFDCFDGTLIKYFQDATDFTVELPQKESLSIVQVIENIYQNVDRVYYVKVLTKRLRRIERSMSGKAREEFAAFIPEGDMGKFAGNLKNLLRDDFTGTMNILRNPAFQNLLINYPKAKRSFLVGYEVADEVSSEVAFKKGSEYQKPEDYLDAFARFVLENRDQIEAIRILLERPREWRTDALEELREKLAHEDFSEKTLQKAHQLVYNKALADIISMVKHGARSEAPLWTSAERVDRAMARVMKGKTFDKDQQQWLGMIREHLVENLTIEMDDFDNMPIFARQGGRSRAKKIFGDDLHPLIQDINFAVAA</sequence>
<dbReference type="InterPro" id="IPR013670">
    <property type="entry name" value="EcoEI_R_C_dom"/>
</dbReference>
<dbReference type="Pfam" id="PF08463">
    <property type="entry name" value="EcoEI_R_C"/>
    <property type="match status" value="1"/>
</dbReference>